<evidence type="ECO:0000256" key="6">
    <source>
        <dbReference type="ARBA" id="ARBA00048348"/>
    </source>
</evidence>
<accession>A0A3S3RTB8</accession>
<comment type="catalytic activity">
    <reaction evidence="6">
        <text>hydrogencarbonate + H(+) = CO2 + H2O</text>
        <dbReference type="Rhea" id="RHEA:10748"/>
        <dbReference type="ChEBI" id="CHEBI:15377"/>
        <dbReference type="ChEBI" id="CHEBI:15378"/>
        <dbReference type="ChEBI" id="CHEBI:16526"/>
        <dbReference type="ChEBI" id="CHEBI:17544"/>
        <dbReference type="EC" id="4.2.1.1"/>
    </reaction>
</comment>
<comment type="similarity">
    <text evidence="1">Belongs to the alpha-carbonic anhydrase family.</text>
</comment>
<dbReference type="InterPro" id="IPR023561">
    <property type="entry name" value="Carbonic_anhydrase_a-class"/>
</dbReference>
<evidence type="ECO:0000313" key="10">
    <source>
        <dbReference type="Proteomes" id="UP000285301"/>
    </source>
</evidence>
<comment type="caution">
    <text evidence="9">The sequence shown here is derived from an EMBL/GenBank/DDBJ whole genome shotgun (WGS) entry which is preliminary data.</text>
</comment>
<proteinExistence type="inferred from homology"/>
<evidence type="ECO:0000313" key="9">
    <source>
        <dbReference type="EMBL" id="RWS04413.1"/>
    </source>
</evidence>
<dbReference type="EC" id="4.2.1.1" evidence="2"/>
<protein>
    <recommendedName>
        <fullName evidence="2">carbonic anhydrase</fullName>
        <ecNumber evidence="2">4.2.1.1</ecNumber>
    </recommendedName>
</protein>
<dbReference type="Pfam" id="PF00194">
    <property type="entry name" value="Carb_anhydrase"/>
    <property type="match status" value="1"/>
</dbReference>
<evidence type="ECO:0000256" key="4">
    <source>
        <dbReference type="ARBA" id="ARBA00022833"/>
    </source>
</evidence>
<dbReference type="CDD" id="cd00326">
    <property type="entry name" value="alpha_CA"/>
    <property type="match status" value="1"/>
</dbReference>
<feature type="domain" description="Alpha-carbonic anhydrase" evidence="7">
    <location>
        <begin position="1"/>
        <end position="153"/>
    </location>
</feature>
<dbReference type="PROSITE" id="PS51144">
    <property type="entry name" value="ALPHA_CA_2"/>
    <property type="match status" value="1"/>
</dbReference>
<dbReference type="InterPro" id="IPR036398">
    <property type="entry name" value="CA_dom_sf"/>
</dbReference>
<dbReference type="STRING" id="1965070.A0A3S3RTB8"/>
<sequence>MSINITSLKGLSFHLLQFHFHWHQHNDEGTEHAIDGKKFAAEMHFVHQNDIYKSREEAAEHSDGFVVLSVIFEKTRKTNPFLNPIISALTKIVDYPKNTTLQENFYILDLLPNKLNEFYMYEGSFTTPPCHEAVTWIIFQEISSISENQVMNN</sequence>
<dbReference type="OrthoDB" id="6515698at2759"/>
<dbReference type="Gene3D" id="3.10.200.10">
    <property type="entry name" value="Alpha carbonic anhydrase"/>
    <property type="match status" value="1"/>
</dbReference>
<dbReference type="Proteomes" id="UP000285301">
    <property type="component" value="Unassembled WGS sequence"/>
</dbReference>
<evidence type="ECO:0000256" key="3">
    <source>
        <dbReference type="ARBA" id="ARBA00022723"/>
    </source>
</evidence>
<dbReference type="SMART" id="SM01057">
    <property type="entry name" value="Carb_anhydrase"/>
    <property type="match status" value="1"/>
</dbReference>
<dbReference type="PANTHER" id="PTHR18952:SF265">
    <property type="entry name" value="CARBONIC ANHYDRASE"/>
    <property type="match status" value="1"/>
</dbReference>
<dbReference type="GO" id="GO:0004089">
    <property type="term" value="F:carbonate dehydratase activity"/>
    <property type="evidence" value="ECO:0007669"/>
    <property type="project" value="UniProtKB-EC"/>
</dbReference>
<keyword evidence="10" id="KW-1185">Reference proteome</keyword>
<organism evidence="9 10">
    <name type="scientific">Dinothrombium tinctorium</name>
    <dbReference type="NCBI Taxonomy" id="1965070"/>
    <lineage>
        <taxon>Eukaryota</taxon>
        <taxon>Metazoa</taxon>
        <taxon>Ecdysozoa</taxon>
        <taxon>Arthropoda</taxon>
        <taxon>Chelicerata</taxon>
        <taxon>Arachnida</taxon>
        <taxon>Acari</taxon>
        <taxon>Acariformes</taxon>
        <taxon>Trombidiformes</taxon>
        <taxon>Prostigmata</taxon>
        <taxon>Anystina</taxon>
        <taxon>Parasitengona</taxon>
        <taxon>Trombidioidea</taxon>
        <taxon>Trombidiidae</taxon>
        <taxon>Dinothrombium</taxon>
    </lineage>
</organism>
<dbReference type="SUPFAM" id="SSF51069">
    <property type="entry name" value="Carbonic anhydrase"/>
    <property type="match status" value="1"/>
</dbReference>
<keyword evidence="5" id="KW-0456">Lyase</keyword>
<evidence type="ECO:0000256" key="1">
    <source>
        <dbReference type="ARBA" id="ARBA00010718"/>
    </source>
</evidence>
<evidence type="ECO:0000256" key="2">
    <source>
        <dbReference type="ARBA" id="ARBA00012925"/>
    </source>
</evidence>
<dbReference type="AlphaFoldDB" id="A0A3S3RTB8"/>
<gene>
    <name evidence="9" type="ORF">B4U79_13346</name>
    <name evidence="8" type="ORF">B4U79_15098</name>
</gene>
<evidence type="ECO:0000313" key="8">
    <source>
        <dbReference type="EMBL" id="RWS03340.1"/>
    </source>
</evidence>
<dbReference type="GO" id="GO:0008270">
    <property type="term" value="F:zinc ion binding"/>
    <property type="evidence" value="ECO:0007669"/>
    <property type="project" value="InterPro"/>
</dbReference>
<dbReference type="PANTHER" id="PTHR18952">
    <property type="entry name" value="CARBONIC ANHYDRASE"/>
    <property type="match status" value="1"/>
</dbReference>
<name>A0A3S3RTB8_9ACAR</name>
<dbReference type="EMBL" id="NCKU01005566">
    <property type="protein sequence ID" value="RWS04413.1"/>
    <property type="molecule type" value="Genomic_DNA"/>
</dbReference>
<reference evidence="9" key="2">
    <citation type="submission" date="2018-11" db="EMBL/GenBank/DDBJ databases">
        <title>Trombidioid mite genomics.</title>
        <authorList>
            <person name="Dong X."/>
        </authorList>
    </citation>
    <scope>NUCLEOTIDE SEQUENCE</scope>
    <source>
        <strain evidence="9">UoL-WK</strain>
    </source>
</reference>
<reference evidence="9 10" key="1">
    <citation type="journal article" date="2018" name="Gigascience">
        <title>Genomes of trombidid mites reveal novel predicted allergens and laterally-transferred genes associated with secondary metabolism.</title>
        <authorList>
            <person name="Dong X."/>
            <person name="Chaisiri K."/>
            <person name="Xia D."/>
            <person name="Armstrong S.D."/>
            <person name="Fang Y."/>
            <person name="Donnelly M.J."/>
            <person name="Kadowaki T."/>
            <person name="McGarry J.W."/>
            <person name="Darby A.C."/>
            <person name="Makepeace B.L."/>
        </authorList>
    </citation>
    <scope>NUCLEOTIDE SEQUENCE [LARGE SCALE GENOMIC DNA]</scope>
    <source>
        <strain evidence="9">UoL-WK</strain>
    </source>
</reference>
<evidence type="ECO:0000259" key="7">
    <source>
        <dbReference type="PROSITE" id="PS51144"/>
    </source>
</evidence>
<dbReference type="InterPro" id="IPR001148">
    <property type="entry name" value="CA_dom"/>
</dbReference>
<keyword evidence="4" id="KW-0862">Zinc</keyword>
<keyword evidence="3" id="KW-0479">Metal-binding</keyword>
<dbReference type="EMBL" id="NCKU01006593">
    <property type="protein sequence ID" value="RWS03340.1"/>
    <property type="molecule type" value="Genomic_DNA"/>
</dbReference>
<evidence type="ECO:0000256" key="5">
    <source>
        <dbReference type="ARBA" id="ARBA00023239"/>
    </source>
</evidence>
<dbReference type="GO" id="GO:0005886">
    <property type="term" value="C:plasma membrane"/>
    <property type="evidence" value="ECO:0007669"/>
    <property type="project" value="TreeGrafter"/>
</dbReference>